<name>A0A0A2ZNC6_9PAST</name>
<dbReference type="EMBL" id="JPJQ01000077">
    <property type="protein sequence ID" value="KGQ58573.1"/>
    <property type="molecule type" value="Genomic_DNA"/>
</dbReference>
<gene>
    <name evidence="2" type="ORF">IO48_12595</name>
</gene>
<dbReference type="AlphaFoldDB" id="A0A0A2ZNC6"/>
<protein>
    <submittedName>
        <fullName evidence="2">Uncharacterized protein</fullName>
    </submittedName>
</protein>
<proteinExistence type="predicted"/>
<sequence length="78" mass="8790">MSFVGNAFYIRLKNRSSRISDQFFHHLVNILKVLIFTIIVIIVVHLIVIGGAYFLLNIMKIGELSNVILKNNTALSSS</sequence>
<comment type="caution">
    <text evidence="2">The sequence shown here is derived from an EMBL/GenBank/DDBJ whole genome shotgun (WGS) entry which is preliminary data.</text>
</comment>
<evidence type="ECO:0000313" key="3">
    <source>
        <dbReference type="Proteomes" id="UP000030554"/>
    </source>
</evidence>
<keyword evidence="1" id="KW-0472">Membrane</keyword>
<dbReference type="Proteomes" id="UP000030554">
    <property type="component" value="Unassembled WGS sequence"/>
</dbReference>
<keyword evidence="1" id="KW-1133">Transmembrane helix</keyword>
<feature type="transmembrane region" description="Helical" evidence="1">
    <location>
        <begin position="33"/>
        <end position="56"/>
    </location>
</feature>
<accession>A0A0A2ZNC6</accession>
<evidence type="ECO:0000256" key="1">
    <source>
        <dbReference type="SAM" id="Phobius"/>
    </source>
</evidence>
<reference evidence="2 3" key="1">
    <citation type="submission" date="2014-07" db="EMBL/GenBank/DDBJ databases">
        <title>Chaperone-usher fimbriae in a diverse selection of Gallibacterium genomes.</title>
        <authorList>
            <person name="Kudirkiene E."/>
            <person name="Bager R.J."/>
            <person name="Johnson T.J."/>
            <person name="Bojesen A.M."/>
        </authorList>
    </citation>
    <scope>NUCLEOTIDE SEQUENCE [LARGE SCALE GENOMIC DNA]</scope>
    <source>
        <strain evidence="2 3">4895</strain>
    </source>
</reference>
<keyword evidence="1" id="KW-0812">Transmembrane</keyword>
<organism evidence="2 3">
    <name type="scientific">Gallibacterium anatis 4895</name>
    <dbReference type="NCBI Taxonomy" id="1396510"/>
    <lineage>
        <taxon>Bacteria</taxon>
        <taxon>Pseudomonadati</taxon>
        <taxon>Pseudomonadota</taxon>
        <taxon>Gammaproteobacteria</taxon>
        <taxon>Pasteurellales</taxon>
        <taxon>Pasteurellaceae</taxon>
        <taxon>Gallibacterium</taxon>
    </lineage>
</organism>
<evidence type="ECO:0000313" key="2">
    <source>
        <dbReference type="EMBL" id="KGQ58573.1"/>
    </source>
</evidence>